<dbReference type="Pfam" id="PF03413">
    <property type="entry name" value="PepSY"/>
    <property type="match status" value="1"/>
</dbReference>
<feature type="region of interest" description="Disordered" evidence="1">
    <location>
        <begin position="118"/>
        <end position="138"/>
    </location>
</feature>
<protein>
    <submittedName>
        <fullName evidence="4">PepSY domain-containing protein</fullName>
    </submittedName>
</protein>
<evidence type="ECO:0000256" key="2">
    <source>
        <dbReference type="SAM" id="SignalP"/>
    </source>
</evidence>
<evidence type="ECO:0000313" key="4">
    <source>
        <dbReference type="EMBL" id="MBD8062830.1"/>
    </source>
</evidence>
<dbReference type="RefSeq" id="WP_251839929.1">
    <property type="nucleotide sequence ID" value="NZ_JACSPO010000005.1"/>
</dbReference>
<organism evidence="4 5">
    <name type="scientific">Oceanitalea stevensii</name>
    <dbReference type="NCBI Taxonomy" id="2763072"/>
    <lineage>
        <taxon>Bacteria</taxon>
        <taxon>Bacillati</taxon>
        <taxon>Actinomycetota</taxon>
        <taxon>Actinomycetes</taxon>
        <taxon>Micrococcales</taxon>
        <taxon>Bogoriellaceae</taxon>
        <taxon>Georgenia</taxon>
    </lineage>
</organism>
<dbReference type="PROSITE" id="PS51257">
    <property type="entry name" value="PROKAR_LIPOPROTEIN"/>
    <property type="match status" value="1"/>
</dbReference>
<evidence type="ECO:0000259" key="3">
    <source>
        <dbReference type="Pfam" id="PF03413"/>
    </source>
</evidence>
<feature type="chain" id="PRO_5046075143" evidence="2">
    <location>
        <begin position="25"/>
        <end position="194"/>
    </location>
</feature>
<dbReference type="Gene3D" id="3.10.450.40">
    <property type="match status" value="1"/>
</dbReference>
<feature type="domain" description="PepSY" evidence="3">
    <location>
        <begin position="139"/>
        <end position="194"/>
    </location>
</feature>
<feature type="compositionally biased region" description="Basic and acidic residues" evidence="1">
    <location>
        <begin position="118"/>
        <end position="136"/>
    </location>
</feature>
<evidence type="ECO:0000313" key="5">
    <source>
        <dbReference type="Proteomes" id="UP000661894"/>
    </source>
</evidence>
<feature type="region of interest" description="Disordered" evidence="1">
    <location>
        <begin position="20"/>
        <end position="68"/>
    </location>
</feature>
<dbReference type="EMBL" id="JACSPO010000005">
    <property type="protein sequence ID" value="MBD8062830.1"/>
    <property type="molecule type" value="Genomic_DNA"/>
</dbReference>
<name>A0ABR8Z3B7_9MICO</name>
<accession>A0ABR8Z3B7</accession>
<proteinExistence type="predicted"/>
<gene>
    <name evidence="4" type="ORF">H9624_10915</name>
</gene>
<evidence type="ECO:0000256" key="1">
    <source>
        <dbReference type="SAM" id="MobiDB-lite"/>
    </source>
</evidence>
<keyword evidence="2" id="KW-0732">Signal</keyword>
<reference evidence="4 5" key="1">
    <citation type="submission" date="2020-08" db="EMBL/GenBank/DDBJ databases">
        <title>A Genomic Blueprint of the Chicken Gut Microbiome.</title>
        <authorList>
            <person name="Gilroy R."/>
            <person name="Ravi A."/>
            <person name="Getino M."/>
            <person name="Pursley I."/>
            <person name="Horton D.L."/>
            <person name="Alikhan N.-F."/>
            <person name="Baker D."/>
            <person name="Gharbi K."/>
            <person name="Hall N."/>
            <person name="Watson M."/>
            <person name="Adriaenssens E.M."/>
            <person name="Foster-Nyarko E."/>
            <person name="Jarju S."/>
            <person name="Secka A."/>
            <person name="Antonio M."/>
            <person name="Oren A."/>
            <person name="Chaudhuri R."/>
            <person name="La Ragione R.M."/>
            <person name="Hildebrand F."/>
            <person name="Pallen M.J."/>
        </authorList>
    </citation>
    <scope>NUCLEOTIDE SEQUENCE [LARGE SCALE GENOMIC DNA]</scope>
    <source>
        <strain evidence="4 5">Sa1BUA1</strain>
    </source>
</reference>
<dbReference type="InterPro" id="IPR025711">
    <property type="entry name" value="PepSY"/>
</dbReference>
<feature type="signal peptide" evidence="2">
    <location>
        <begin position="1"/>
        <end position="24"/>
    </location>
</feature>
<keyword evidence="5" id="KW-1185">Reference proteome</keyword>
<comment type="caution">
    <text evidence="4">The sequence shown here is derived from an EMBL/GenBank/DDBJ whole genome shotgun (WGS) entry which is preliminary data.</text>
</comment>
<dbReference type="Proteomes" id="UP000661894">
    <property type="component" value="Unassembled WGS sequence"/>
</dbReference>
<sequence>MRRSVRVTAIAALTAGFVVGCTSADDPPADEGTTSDGIVTDREPDNPEFSPGEEESPEPVPGEDGAANALSTAAEELGGQAFSVDRSDDDGEELWQVSVAVGDEEVEVHVSVDGNEIVHEGEREPLEDEDRRRLEEASISAAEAATTAATEMSAAVEEVDLNEHLGTVVWDVELLSTDGAMTEVRVDATTGEVL</sequence>